<reference evidence="3 4" key="1">
    <citation type="submission" date="2018-07" db="EMBL/GenBank/DDBJ databases">
        <title>Genome sequencing of oomycete isolates from Chile give support for New Zealand origin for Phytophthora kernoviae and make available the first Nothophytophthora sp. genome.</title>
        <authorList>
            <person name="Studholme D.J."/>
            <person name="Sanfuentes E."/>
            <person name="Panda P."/>
            <person name="Hill R."/>
            <person name="Sambles C."/>
            <person name="Grant M."/>
            <person name="Williams N.M."/>
            <person name="Mcdougal R.L."/>
        </authorList>
    </citation>
    <scope>NUCLEOTIDE SEQUENCE [LARGE SCALE GENOMIC DNA]</scope>
    <source>
        <strain evidence="3">Chile7</strain>
    </source>
</reference>
<accession>A0A421G5N2</accession>
<evidence type="ECO:0000256" key="1">
    <source>
        <dbReference type="SAM" id="MobiDB-lite"/>
    </source>
</evidence>
<feature type="domain" description="Thioredoxin" evidence="2">
    <location>
        <begin position="2"/>
        <end position="58"/>
    </location>
</feature>
<feature type="region of interest" description="Disordered" evidence="1">
    <location>
        <begin position="199"/>
        <end position="229"/>
    </location>
</feature>
<feature type="compositionally biased region" description="Basic and acidic residues" evidence="1">
    <location>
        <begin position="132"/>
        <end position="174"/>
    </location>
</feature>
<feature type="compositionally biased region" description="Basic and acidic residues" evidence="1">
    <location>
        <begin position="219"/>
        <end position="229"/>
    </location>
</feature>
<dbReference type="InterPro" id="IPR013766">
    <property type="entry name" value="Thioredoxin_domain"/>
</dbReference>
<name>A0A421G5N2_9STRA</name>
<dbReference type="AlphaFoldDB" id="A0A421G5N2"/>
<protein>
    <recommendedName>
        <fullName evidence="2">Thioredoxin domain-containing protein</fullName>
    </recommendedName>
</protein>
<sequence length="284" mass="30637">MAEELHNHATFVQVDAEQLETLCEEVEVDNFPHFRVYRAGKVEGDLTSSKAEKVEEFIRGLVVTTTEAPVAAEDQEQGTVVEETSTVEEALESEAVSAEEAMIGVIAETLQEVVAAEVAAAEVAAEVAAEDAVPKEDTEMAKPIKVDDDSKKRQEREASEVDSEQVTKKAKTEEQEVGQEIASVELAITVGAEADVVNEEAQKEQEGVEEEVEEVAINDEFRSAQEPAVSDKIDVVEEATPSDHLDAAEETALIDHFDVTEVVTTSDKLDAREADAAVTNAPAA</sequence>
<comment type="caution">
    <text evidence="3">The sequence shown here is derived from an EMBL/GenBank/DDBJ whole genome shotgun (WGS) entry which is preliminary data.</text>
</comment>
<dbReference type="InterPro" id="IPR036249">
    <property type="entry name" value="Thioredoxin-like_sf"/>
</dbReference>
<evidence type="ECO:0000313" key="3">
    <source>
        <dbReference type="EMBL" id="RLN64676.1"/>
    </source>
</evidence>
<feature type="compositionally biased region" description="Acidic residues" evidence="1">
    <location>
        <begin position="207"/>
        <end position="217"/>
    </location>
</feature>
<dbReference type="Pfam" id="PF00085">
    <property type="entry name" value="Thioredoxin"/>
    <property type="match status" value="1"/>
</dbReference>
<feature type="region of interest" description="Disordered" evidence="1">
    <location>
        <begin position="127"/>
        <end position="178"/>
    </location>
</feature>
<dbReference type="Proteomes" id="UP000284657">
    <property type="component" value="Unassembled WGS sequence"/>
</dbReference>
<evidence type="ECO:0000259" key="2">
    <source>
        <dbReference type="Pfam" id="PF00085"/>
    </source>
</evidence>
<evidence type="ECO:0000313" key="4">
    <source>
        <dbReference type="Proteomes" id="UP000284657"/>
    </source>
</evidence>
<proteinExistence type="predicted"/>
<dbReference type="Gene3D" id="3.40.30.10">
    <property type="entry name" value="Glutaredoxin"/>
    <property type="match status" value="1"/>
</dbReference>
<dbReference type="SUPFAM" id="SSF52833">
    <property type="entry name" value="Thioredoxin-like"/>
    <property type="match status" value="1"/>
</dbReference>
<dbReference type="EMBL" id="MBAD02000649">
    <property type="protein sequence ID" value="RLN64676.1"/>
    <property type="molecule type" value="Genomic_DNA"/>
</dbReference>
<organism evidence="3 4">
    <name type="scientific">Phytophthora kernoviae</name>
    <dbReference type="NCBI Taxonomy" id="325452"/>
    <lineage>
        <taxon>Eukaryota</taxon>
        <taxon>Sar</taxon>
        <taxon>Stramenopiles</taxon>
        <taxon>Oomycota</taxon>
        <taxon>Peronosporomycetes</taxon>
        <taxon>Peronosporales</taxon>
        <taxon>Peronosporaceae</taxon>
        <taxon>Phytophthora</taxon>
    </lineage>
</organism>
<gene>
    <name evidence="3" type="ORF">BBJ29_005652</name>
</gene>